<evidence type="ECO:0000256" key="6">
    <source>
        <dbReference type="ARBA" id="ARBA00022692"/>
    </source>
</evidence>
<keyword evidence="5" id="KW-0808">Transferase</keyword>
<evidence type="ECO:0000259" key="10">
    <source>
        <dbReference type="Pfam" id="PF02397"/>
    </source>
</evidence>
<keyword evidence="6 9" id="KW-0812">Transmembrane</keyword>
<dbReference type="InterPro" id="IPR017475">
    <property type="entry name" value="EPS_sugar_tfrase"/>
</dbReference>
<evidence type="ECO:0000256" key="1">
    <source>
        <dbReference type="ARBA" id="ARBA00004141"/>
    </source>
</evidence>
<gene>
    <name evidence="11" type="ORF">BSZ37_15225</name>
</gene>
<feature type="transmembrane region" description="Helical" evidence="9">
    <location>
        <begin position="132"/>
        <end position="152"/>
    </location>
</feature>
<dbReference type="InterPro" id="IPR003362">
    <property type="entry name" value="Bact_transf"/>
</dbReference>
<dbReference type="Pfam" id="PF02397">
    <property type="entry name" value="Bac_transf"/>
    <property type="match status" value="1"/>
</dbReference>
<evidence type="ECO:0000313" key="12">
    <source>
        <dbReference type="Proteomes" id="UP000216339"/>
    </source>
</evidence>
<dbReference type="SUPFAM" id="SSF51735">
    <property type="entry name" value="NAD(P)-binding Rossmann-fold domains"/>
    <property type="match status" value="1"/>
</dbReference>
<evidence type="ECO:0000256" key="7">
    <source>
        <dbReference type="ARBA" id="ARBA00022989"/>
    </source>
</evidence>
<protein>
    <recommendedName>
        <fullName evidence="10">Bacterial sugar transferase domain-containing protein</fullName>
    </recommendedName>
</protein>
<dbReference type="OrthoDB" id="9808602at2"/>
<evidence type="ECO:0000256" key="3">
    <source>
        <dbReference type="ARBA" id="ARBA00006464"/>
    </source>
</evidence>
<comment type="caution">
    <text evidence="11">The sequence shown here is derived from an EMBL/GenBank/DDBJ whole genome shotgun (WGS) entry which is preliminary data.</text>
</comment>
<evidence type="ECO:0000256" key="8">
    <source>
        <dbReference type="ARBA" id="ARBA00023136"/>
    </source>
</evidence>
<dbReference type="NCBIfam" id="TIGR03025">
    <property type="entry name" value="EPS_sugtrans"/>
    <property type="match status" value="1"/>
</dbReference>
<feature type="transmembrane region" description="Helical" evidence="9">
    <location>
        <begin position="37"/>
        <end position="55"/>
    </location>
</feature>
<dbReference type="EMBL" id="MQWD01000001">
    <property type="protein sequence ID" value="PAP77697.1"/>
    <property type="molecule type" value="Genomic_DNA"/>
</dbReference>
<evidence type="ECO:0000256" key="2">
    <source>
        <dbReference type="ARBA" id="ARBA00004236"/>
    </source>
</evidence>
<feature type="transmembrane region" description="Helical" evidence="9">
    <location>
        <begin position="297"/>
        <end position="320"/>
    </location>
</feature>
<evidence type="ECO:0000313" key="11">
    <source>
        <dbReference type="EMBL" id="PAP77697.1"/>
    </source>
</evidence>
<evidence type="ECO:0000256" key="4">
    <source>
        <dbReference type="ARBA" id="ARBA00022475"/>
    </source>
</evidence>
<dbReference type="AlphaFoldDB" id="A0A271J332"/>
<keyword evidence="7 9" id="KW-1133">Transmembrane helix</keyword>
<keyword evidence="8 9" id="KW-0472">Membrane</keyword>
<evidence type="ECO:0000256" key="5">
    <source>
        <dbReference type="ARBA" id="ARBA00022679"/>
    </source>
</evidence>
<organism evidence="11 12">
    <name type="scientific">Rubrivirga marina</name>
    <dbReference type="NCBI Taxonomy" id="1196024"/>
    <lineage>
        <taxon>Bacteria</taxon>
        <taxon>Pseudomonadati</taxon>
        <taxon>Rhodothermota</taxon>
        <taxon>Rhodothermia</taxon>
        <taxon>Rhodothermales</taxon>
        <taxon>Rubricoccaceae</taxon>
        <taxon>Rubrivirga</taxon>
    </lineage>
</organism>
<dbReference type="PANTHER" id="PTHR30576:SF4">
    <property type="entry name" value="UNDECAPRENYL-PHOSPHATE GALACTOSE PHOSPHOTRANSFERASE"/>
    <property type="match status" value="1"/>
</dbReference>
<dbReference type="RefSeq" id="WP_095511365.1">
    <property type="nucleotide sequence ID" value="NZ_MQWD01000001.1"/>
</dbReference>
<keyword evidence="4" id="KW-1003">Cell membrane</keyword>
<feature type="transmembrane region" description="Helical" evidence="9">
    <location>
        <begin position="67"/>
        <end position="89"/>
    </location>
</feature>
<proteinExistence type="inferred from homology"/>
<dbReference type="InterPro" id="IPR036291">
    <property type="entry name" value="NAD(P)-bd_dom_sf"/>
</dbReference>
<accession>A0A271J332</accession>
<feature type="transmembrane region" description="Helical" evidence="9">
    <location>
        <begin position="101"/>
        <end position="120"/>
    </location>
</feature>
<sequence>METVLLSPDRSFSRRRELARSHTACHTKRRLGNASSVAAAEGVALAVALFVAGFVRQLLMGEAGSQIGWGWGVVPLYLGVSLMSGLLPGWGLGAAEELRRVVMVIGGVFATTVVGLWLANVNGPGGDASSRLAIGAAGVLALGLVPLARWSVKSALVRRDAWGVPAVVYGAGLAGARVVRQLQEERGIGYTPVAVFSDDIDAWGGFLDAIPIVGDTSQVAPEAAVAFLALPEADRDHQIDLLEGPLSCYATVVVVPDLFEAPSLWVTPRDIAGVLGLELTSTLTRTAPRFVKRTADLLVAIGLAPLWAPLVGLLALWVWLADRHNPFYAQERVGADGALFKAWKLRTMVPNAERVLRDALDADPVLRAEWEEHFKLERDPRITAPGRFLRRTSLDEIPQIVNVLRGEMSLVGPRPLPRYHHEELSERVRSLRERVRPGITGLWQVSGRSDAGNLGMERWDPYYVRNWSPWLDAVILVRTVRVVAQGSGAY</sequence>
<evidence type="ECO:0000256" key="9">
    <source>
        <dbReference type="SAM" id="Phobius"/>
    </source>
</evidence>
<comment type="similarity">
    <text evidence="3">Belongs to the bacterial sugar transferase family.</text>
</comment>
<reference evidence="11 12" key="1">
    <citation type="submission" date="2016-11" db="EMBL/GenBank/DDBJ databases">
        <title>Study of marine rhodopsin-containing bacteria.</title>
        <authorList>
            <person name="Yoshizawa S."/>
            <person name="Kumagai Y."/>
            <person name="Kogure K."/>
        </authorList>
    </citation>
    <scope>NUCLEOTIDE SEQUENCE [LARGE SCALE GENOMIC DNA]</scope>
    <source>
        <strain evidence="11 12">SAORIC-28</strain>
    </source>
</reference>
<feature type="domain" description="Bacterial sugar transferase" evidence="10">
    <location>
        <begin position="292"/>
        <end position="484"/>
    </location>
</feature>
<name>A0A271J332_9BACT</name>
<keyword evidence="12" id="KW-1185">Reference proteome</keyword>
<dbReference type="Proteomes" id="UP000216339">
    <property type="component" value="Unassembled WGS sequence"/>
</dbReference>
<dbReference type="Gene3D" id="3.40.50.720">
    <property type="entry name" value="NAD(P)-binding Rossmann-like Domain"/>
    <property type="match status" value="1"/>
</dbReference>
<comment type="subcellular location">
    <subcellularLocation>
        <location evidence="2">Cell membrane</location>
    </subcellularLocation>
    <subcellularLocation>
        <location evidence="1">Membrane</location>
        <topology evidence="1">Multi-pass membrane protein</topology>
    </subcellularLocation>
</comment>
<dbReference type="PANTHER" id="PTHR30576">
    <property type="entry name" value="COLANIC BIOSYNTHESIS UDP-GLUCOSE LIPID CARRIER TRANSFERASE"/>
    <property type="match status" value="1"/>
</dbReference>
<dbReference type="GO" id="GO:0016780">
    <property type="term" value="F:phosphotransferase activity, for other substituted phosphate groups"/>
    <property type="evidence" value="ECO:0007669"/>
    <property type="project" value="TreeGrafter"/>
</dbReference>
<dbReference type="GO" id="GO:0005886">
    <property type="term" value="C:plasma membrane"/>
    <property type="evidence" value="ECO:0007669"/>
    <property type="project" value="UniProtKB-SubCell"/>
</dbReference>